<feature type="domain" description="Signal transduction histidine kinase subgroup 3 dimerisation and phosphoacceptor" evidence="10">
    <location>
        <begin position="190"/>
        <end position="255"/>
    </location>
</feature>
<dbReference type="GO" id="GO:0000155">
    <property type="term" value="F:phosphorelay sensor kinase activity"/>
    <property type="evidence" value="ECO:0007669"/>
    <property type="project" value="InterPro"/>
</dbReference>
<keyword evidence="9" id="KW-0812">Transmembrane</keyword>
<dbReference type="GO" id="GO:0016020">
    <property type="term" value="C:membrane"/>
    <property type="evidence" value="ECO:0007669"/>
    <property type="project" value="InterPro"/>
</dbReference>
<feature type="transmembrane region" description="Helical" evidence="9">
    <location>
        <begin position="140"/>
        <end position="158"/>
    </location>
</feature>
<dbReference type="OrthoDB" id="227596at2"/>
<reference evidence="11 12" key="1">
    <citation type="journal article" date="2012" name="J. Bacteriol.">
        <title>Genome Sequence of Radiation-Resistant Modestobacter marinus Strain BC501, a Representative Actinobacterium That Thrives on Calcareous Stone Surfaces.</title>
        <authorList>
            <person name="Normand P."/>
            <person name="Gury J."/>
            <person name="Pujic P."/>
            <person name="Chouaia B."/>
            <person name="Crotti E."/>
            <person name="Brusetti L."/>
            <person name="Daffonchio D."/>
            <person name="Vacherie B."/>
            <person name="Barbe V."/>
            <person name="Medigue C."/>
            <person name="Calteau A."/>
            <person name="Ghodhbane-Gtari F."/>
            <person name="Essoussi I."/>
            <person name="Nouioui I."/>
            <person name="Abbassi-Ghozzi I."/>
            <person name="Gtari M."/>
        </authorList>
    </citation>
    <scope>NUCLEOTIDE SEQUENCE [LARGE SCALE GENOMIC DNA]</scope>
    <source>
        <strain evidence="12">BC 501</strain>
    </source>
</reference>
<keyword evidence="9" id="KW-0472">Membrane</keyword>
<organism evidence="11 12">
    <name type="scientific">Modestobacter italicus (strain DSM 44449 / CECT 9708 / BC 501)</name>
    <dbReference type="NCBI Taxonomy" id="2732864"/>
    <lineage>
        <taxon>Bacteria</taxon>
        <taxon>Bacillati</taxon>
        <taxon>Actinomycetota</taxon>
        <taxon>Actinomycetes</taxon>
        <taxon>Geodermatophilales</taxon>
        <taxon>Geodermatophilaceae</taxon>
        <taxon>Modestobacter</taxon>
    </lineage>
</organism>
<dbReference type="eggNOG" id="COG4585">
    <property type="taxonomic scope" value="Bacteria"/>
</dbReference>
<dbReference type="PANTHER" id="PTHR24421">
    <property type="entry name" value="NITRATE/NITRITE SENSOR PROTEIN NARX-RELATED"/>
    <property type="match status" value="1"/>
</dbReference>
<evidence type="ECO:0000256" key="6">
    <source>
        <dbReference type="ARBA" id="ARBA00022777"/>
    </source>
</evidence>
<dbReference type="HOGENOM" id="CLU_000445_20_1_11"/>
<dbReference type="GO" id="GO:0005524">
    <property type="term" value="F:ATP binding"/>
    <property type="evidence" value="ECO:0007669"/>
    <property type="project" value="UniProtKB-KW"/>
</dbReference>
<evidence type="ECO:0000313" key="11">
    <source>
        <dbReference type="EMBL" id="CCH89590.1"/>
    </source>
</evidence>
<dbReference type="KEGG" id="mmar:MODMU_4193"/>
<dbReference type="OMA" id="RIHREHW"/>
<sequence length="392" mass="40471">MTRFPARLPELPAPPLWMRRPRLLERATPVVIAATVTAGVATAPSSAHPVGALLALSVSAAGVLLGHRRPVAGLGLLAAGPLVAGFVGVDPIVMWQVSMFGAFLLCLRGLSGISCAVVIGAADFLAMGVAAGTFGFDDPIAWIAGTTAIAAAVAGSAVRGQQQYWAALQERTHEAIAGRDAAVQRSVAEERLRIAHDLHDTLGHEIAVMGMHLGAAEVNLPATAAAAREHLLAARGSVKSLLAETQEILEVLHTGSGGAPPGPVASHHDIPDLVDKVRAAGMDVDACIGDLSRELPPQTSAAAYRITQEALTNAQRYGRGQVRLTIQATGSAVTVEAVNDVASPAPDVDRVGQGLIGMRERAAAAGGRLEVSTDSGVFRLRAALPVIEEVLR</sequence>
<dbReference type="InterPro" id="IPR050482">
    <property type="entry name" value="Sensor_HK_TwoCompSys"/>
</dbReference>
<evidence type="ECO:0000256" key="8">
    <source>
        <dbReference type="ARBA" id="ARBA00023012"/>
    </source>
</evidence>
<dbReference type="AlphaFoldDB" id="I4F1S7"/>
<dbReference type="EMBL" id="FO203431">
    <property type="protein sequence ID" value="CCH89590.1"/>
    <property type="molecule type" value="Genomic_DNA"/>
</dbReference>
<accession>I4F1S7</accession>
<dbReference type="EC" id="2.7.13.3" evidence="2"/>
<dbReference type="InterPro" id="IPR036890">
    <property type="entry name" value="HATPase_C_sf"/>
</dbReference>
<evidence type="ECO:0000256" key="3">
    <source>
        <dbReference type="ARBA" id="ARBA00022553"/>
    </source>
</evidence>
<keyword evidence="9" id="KW-1133">Transmembrane helix</keyword>
<evidence type="ECO:0000256" key="5">
    <source>
        <dbReference type="ARBA" id="ARBA00022741"/>
    </source>
</evidence>
<feature type="transmembrane region" description="Helical" evidence="9">
    <location>
        <begin position="71"/>
        <end position="93"/>
    </location>
</feature>
<protein>
    <recommendedName>
        <fullName evidence="2">histidine kinase</fullName>
        <ecNumber evidence="2">2.7.13.3</ecNumber>
    </recommendedName>
</protein>
<keyword evidence="5" id="KW-0547">Nucleotide-binding</keyword>
<evidence type="ECO:0000313" key="12">
    <source>
        <dbReference type="Proteomes" id="UP000006461"/>
    </source>
</evidence>
<keyword evidence="12" id="KW-1185">Reference proteome</keyword>
<evidence type="ECO:0000256" key="4">
    <source>
        <dbReference type="ARBA" id="ARBA00022679"/>
    </source>
</evidence>
<dbReference type="Gene3D" id="1.20.5.1930">
    <property type="match status" value="1"/>
</dbReference>
<dbReference type="SUPFAM" id="SSF55874">
    <property type="entry name" value="ATPase domain of HSP90 chaperone/DNA topoisomerase II/histidine kinase"/>
    <property type="match status" value="1"/>
</dbReference>
<dbReference type="GO" id="GO:0046983">
    <property type="term" value="F:protein dimerization activity"/>
    <property type="evidence" value="ECO:0007669"/>
    <property type="project" value="InterPro"/>
</dbReference>
<proteinExistence type="predicted"/>
<evidence type="ECO:0000256" key="7">
    <source>
        <dbReference type="ARBA" id="ARBA00022840"/>
    </source>
</evidence>
<keyword evidence="8" id="KW-0902">Two-component regulatory system</keyword>
<evidence type="ECO:0000256" key="2">
    <source>
        <dbReference type="ARBA" id="ARBA00012438"/>
    </source>
</evidence>
<keyword evidence="4" id="KW-0808">Transferase</keyword>
<keyword evidence="3" id="KW-0597">Phosphoprotein</keyword>
<dbReference type="Proteomes" id="UP000006461">
    <property type="component" value="Chromosome"/>
</dbReference>
<dbReference type="PATRIC" id="fig|477641.3.peg.3915"/>
<feature type="transmembrane region" description="Helical" evidence="9">
    <location>
        <begin position="105"/>
        <end position="134"/>
    </location>
</feature>
<name>I4F1S7_MODI5</name>
<gene>
    <name evidence="11" type="ordered locus">MODMU_4193</name>
</gene>
<comment type="catalytic activity">
    <reaction evidence="1">
        <text>ATP + protein L-histidine = ADP + protein N-phospho-L-histidine.</text>
        <dbReference type="EC" id="2.7.13.3"/>
    </reaction>
</comment>
<keyword evidence="7" id="KW-0067">ATP-binding</keyword>
<evidence type="ECO:0000259" key="10">
    <source>
        <dbReference type="Pfam" id="PF07730"/>
    </source>
</evidence>
<dbReference type="InterPro" id="IPR011712">
    <property type="entry name" value="Sig_transdc_His_kin_sub3_dim/P"/>
</dbReference>
<dbReference type="STRING" id="477641.MODMU_4193"/>
<evidence type="ECO:0000256" key="9">
    <source>
        <dbReference type="SAM" id="Phobius"/>
    </source>
</evidence>
<dbReference type="Gene3D" id="3.30.565.10">
    <property type="entry name" value="Histidine kinase-like ATPase, C-terminal domain"/>
    <property type="match status" value="1"/>
</dbReference>
<dbReference type="PANTHER" id="PTHR24421:SF10">
    <property type="entry name" value="NITRATE_NITRITE SENSOR PROTEIN NARQ"/>
    <property type="match status" value="1"/>
</dbReference>
<dbReference type="Pfam" id="PF07730">
    <property type="entry name" value="HisKA_3"/>
    <property type="match status" value="1"/>
</dbReference>
<evidence type="ECO:0000256" key="1">
    <source>
        <dbReference type="ARBA" id="ARBA00000085"/>
    </source>
</evidence>
<dbReference type="CDD" id="cd16917">
    <property type="entry name" value="HATPase_UhpB-NarQ-NarX-like"/>
    <property type="match status" value="1"/>
</dbReference>
<keyword evidence="6 11" id="KW-0418">Kinase</keyword>